<dbReference type="Pfam" id="PF04932">
    <property type="entry name" value="Wzy_C"/>
    <property type="match status" value="1"/>
</dbReference>
<accession>A0A3N0BU61</accession>
<feature type="transmembrane region" description="Helical" evidence="5">
    <location>
        <begin position="115"/>
        <end position="134"/>
    </location>
</feature>
<name>A0A3N0BU61_9SPHI</name>
<feature type="transmembrane region" description="Helical" evidence="5">
    <location>
        <begin position="172"/>
        <end position="194"/>
    </location>
</feature>
<feature type="transmembrane region" description="Helical" evidence="5">
    <location>
        <begin position="206"/>
        <end position="235"/>
    </location>
</feature>
<dbReference type="GO" id="GO:0016020">
    <property type="term" value="C:membrane"/>
    <property type="evidence" value="ECO:0007669"/>
    <property type="project" value="UniProtKB-SubCell"/>
</dbReference>
<keyword evidence="2 5" id="KW-0812">Transmembrane</keyword>
<evidence type="ECO:0000313" key="7">
    <source>
        <dbReference type="EMBL" id="RNL52594.1"/>
    </source>
</evidence>
<sequence>MVAKVVVYILLIYCFVYWLISRELGIMFPIGILIEVIMLIAFICAIFSVPKENWKNLNNDLFYLFLFWFFLSVLEVANPAGASTIGWLKEIRSAAEYPLLIVTLYFLVFKTNKDLDYFLLIVIALSTVAALDGIKQLHFGLSKGDRIFLDNGGAVTHVLWGRLRVFSFYSEAAQFGASQAHIGLLTLILALGPVKKKVRIILLTCSALMLYGMLISGTRGAMFALVPGAFVAILLSKKFKVLFLGGALAILFLCFLKFTNIGNGNYNIYRFRSSLNPDDPSLNVRLASQRVLKEYMSGIPFGGGLGVVGSNGMAYNADKFLSKVQPDSYWVKVWAMYGIVGFTIWICMMVYILGRCCGIVWDIEDEGLKIKAIALTSGFAGILFCSYGNEVINTMPTTIIVYASIVFVYMMPKLDQELKEKKLIKIA</sequence>
<dbReference type="GO" id="GO:0016874">
    <property type="term" value="F:ligase activity"/>
    <property type="evidence" value="ECO:0007669"/>
    <property type="project" value="UniProtKB-KW"/>
</dbReference>
<feature type="domain" description="O-antigen ligase-related" evidence="6">
    <location>
        <begin position="206"/>
        <end position="346"/>
    </location>
</feature>
<evidence type="ECO:0000256" key="4">
    <source>
        <dbReference type="ARBA" id="ARBA00023136"/>
    </source>
</evidence>
<feature type="transmembrane region" description="Helical" evidence="5">
    <location>
        <begin position="395"/>
        <end position="412"/>
    </location>
</feature>
<dbReference type="EMBL" id="RBEE01000023">
    <property type="protein sequence ID" value="RNL52594.1"/>
    <property type="molecule type" value="Genomic_DNA"/>
</dbReference>
<dbReference type="PANTHER" id="PTHR37422">
    <property type="entry name" value="TEICHURONIC ACID BIOSYNTHESIS PROTEIN TUAE"/>
    <property type="match status" value="1"/>
</dbReference>
<feature type="transmembrane region" description="Helical" evidence="5">
    <location>
        <begin position="26"/>
        <end position="49"/>
    </location>
</feature>
<feature type="transmembrane region" description="Helical" evidence="5">
    <location>
        <begin position="334"/>
        <end position="360"/>
    </location>
</feature>
<dbReference type="InterPro" id="IPR007016">
    <property type="entry name" value="O-antigen_ligase-rel_domated"/>
</dbReference>
<dbReference type="PANTHER" id="PTHR37422:SF13">
    <property type="entry name" value="LIPOPOLYSACCHARIDE BIOSYNTHESIS PROTEIN PA4999-RELATED"/>
    <property type="match status" value="1"/>
</dbReference>
<proteinExistence type="predicted"/>
<dbReference type="RefSeq" id="WP_123206396.1">
    <property type="nucleotide sequence ID" value="NZ_RBEE01000023.1"/>
</dbReference>
<keyword evidence="7" id="KW-0436">Ligase</keyword>
<dbReference type="AlphaFoldDB" id="A0A3N0BU61"/>
<feature type="transmembrane region" description="Helical" evidence="5">
    <location>
        <begin position="61"/>
        <end position="79"/>
    </location>
</feature>
<reference evidence="7 8" key="1">
    <citation type="submission" date="2018-10" db="EMBL/GenBank/DDBJ databases">
        <title>Genome sequencing of Pedobacter jejuensis TNB23.</title>
        <authorList>
            <person name="Cho Y.-J."/>
            <person name="Cho A."/>
            <person name="Kim O.-S."/>
        </authorList>
    </citation>
    <scope>NUCLEOTIDE SEQUENCE [LARGE SCALE GENOMIC DNA]</scope>
    <source>
        <strain evidence="7 8">TNB23</strain>
    </source>
</reference>
<keyword evidence="4 5" id="KW-0472">Membrane</keyword>
<evidence type="ECO:0000256" key="3">
    <source>
        <dbReference type="ARBA" id="ARBA00022989"/>
    </source>
</evidence>
<evidence type="ECO:0000256" key="2">
    <source>
        <dbReference type="ARBA" id="ARBA00022692"/>
    </source>
</evidence>
<feature type="transmembrane region" description="Helical" evidence="5">
    <location>
        <begin position="241"/>
        <end position="262"/>
    </location>
</feature>
<evidence type="ECO:0000256" key="1">
    <source>
        <dbReference type="ARBA" id="ARBA00004141"/>
    </source>
</evidence>
<dbReference type="OrthoDB" id="783093at2"/>
<gene>
    <name evidence="7" type="ORF">D7004_13705</name>
</gene>
<feature type="transmembrane region" description="Helical" evidence="5">
    <location>
        <begin position="91"/>
        <end position="108"/>
    </location>
</feature>
<dbReference type="Proteomes" id="UP000274046">
    <property type="component" value="Unassembled WGS sequence"/>
</dbReference>
<feature type="transmembrane region" description="Helical" evidence="5">
    <location>
        <begin position="5"/>
        <end position="20"/>
    </location>
</feature>
<comment type="caution">
    <text evidence="7">The sequence shown here is derived from an EMBL/GenBank/DDBJ whole genome shotgun (WGS) entry which is preliminary data.</text>
</comment>
<evidence type="ECO:0000256" key="5">
    <source>
        <dbReference type="SAM" id="Phobius"/>
    </source>
</evidence>
<keyword evidence="8" id="KW-1185">Reference proteome</keyword>
<keyword evidence="3 5" id="KW-1133">Transmembrane helix</keyword>
<dbReference type="InterPro" id="IPR051533">
    <property type="entry name" value="WaaL-like"/>
</dbReference>
<protein>
    <submittedName>
        <fullName evidence="7">O-antigen ligase domain-containing protein</fullName>
    </submittedName>
</protein>
<feature type="transmembrane region" description="Helical" evidence="5">
    <location>
        <begin position="372"/>
        <end position="389"/>
    </location>
</feature>
<organism evidence="7 8">
    <name type="scientific">Pedobacter jejuensis</name>
    <dbReference type="NCBI Taxonomy" id="1268550"/>
    <lineage>
        <taxon>Bacteria</taxon>
        <taxon>Pseudomonadati</taxon>
        <taxon>Bacteroidota</taxon>
        <taxon>Sphingobacteriia</taxon>
        <taxon>Sphingobacteriales</taxon>
        <taxon>Sphingobacteriaceae</taxon>
        <taxon>Pedobacter</taxon>
    </lineage>
</organism>
<evidence type="ECO:0000259" key="6">
    <source>
        <dbReference type="Pfam" id="PF04932"/>
    </source>
</evidence>
<comment type="subcellular location">
    <subcellularLocation>
        <location evidence="1">Membrane</location>
        <topology evidence="1">Multi-pass membrane protein</topology>
    </subcellularLocation>
</comment>
<evidence type="ECO:0000313" key="8">
    <source>
        <dbReference type="Proteomes" id="UP000274046"/>
    </source>
</evidence>
<feature type="transmembrane region" description="Helical" evidence="5">
    <location>
        <begin position="295"/>
        <end position="314"/>
    </location>
</feature>